<dbReference type="GO" id="GO:0005524">
    <property type="term" value="F:ATP binding"/>
    <property type="evidence" value="ECO:0007669"/>
    <property type="project" value="UniProtKB-KW"/>
</dbReference>
<evidence type="ECO:0000313" key="11">
    <source>
        <dbReference type="EMBL" id="OAN46271.1"/>
    </source>
</evidence>
<dbReference type="SUPFAM" id="SSF81301">
    <property type="entry name" value="Nucleotidyltransferase"/>
    <property type="match status" value="1"/>
</dbReference>
<evidence type="ECO:0000256" key="8">
    <source>
        <dbReference type="ARBA" id="ARBA00022842"/>
    </source>
</evidence>
<dbReference type="CDD" id="cd05403">
    <property type="entry name" value="NT_KNTase_like"/>
    <property type="match status" value="1"/>
</dbReference>
<keyword evidence="12" id="KW-1185">Reference proteome</keyword>
<feature type="domain" description="Polymerase nucleotidyl transferase" evidence="10">
    <location>
        <begin position="11"/>
        <end position="88"/>
    </location>
</feature>
<gene>
    <name evidence="11" type="ORF">A6A03_12900</name>
</gene>
<keyword evidence="2" id="KW-1277">Toxin-antitoxin system</keyword>
<dbReference type="AlphaFoldDB" id="A0A178MBU3"/>
<evidence type="ECO:0000256" key="2">
    <source>
        <dbReference type="ARBA" id="ARBA00022649"/>
    </source>
</evidence>
<proteinExistence type="inferred from homology"/>
<keyword evidence="8" id="KW-0460">Magnesium</keyword>
<reference evidence="11 12" key="1">
    <citation type="submission" date="2016-04" db="EMBL/GenBank/DDBJ databases">
        <title>Chloroflexus islandicus sp. nov., a thermophilic filamentous anoxygenic phototrophic bacterium from geyser Strokkur (Iceland).</title>
        <authorList>
            <person name="Gaisin V.A."/>
            <person name="Kalashnikov A.M."/>
            <person name="Sukhacheva M.V."/>
            <person name="Grouzdev D.S."/>
            <person name="Ivanov T.M."/>
            <person name="Kuznetsov B."/>
            <person name="Gorlenko V.M."/>
        </authorList>
    </citation>
    <scope>NUCLEOTIDE SEQUENCE [LARGE SCALE GENOMIC DNA]</scope>
    <source>
        <strain evidence="12">isl-2</strain>
    </source>
</reference>
<organism evidence="11 12">
    <name type="scientific">Chloroflexus islandicus</name>
    <dbReference type="NCBI Taxonomy" id="1707952"/>
    <lineage>
        <taxon>Bacteria</taxon>
        <taxon>Bacillati</taxon>
        <taxon>Chloroflexota</taxon>
        <taxon>Chloroflexia</taxon>
        <taxon>Chloroflexales</taxon>
        <taxon>Chloroflexineae</taxon>
        <taxon>Chloroflexaceae</taxon>
        <taxon>Chloroflexus</taxon>
    </lineage>
</organism>
<evidence type="ECO:0000313" key="12">
    <source>
        <dbReference type="Proteomes" id="UP000078287"/>
    </source>
</evidence>
<dbReference type="STRING" id="1707952.A6A03_12900"/>
<evidence type="ECO:0000256" key="1">
    <source>
        <dbReference type="ARBA" id="ARBA00001946"/>
    </source>
</evidence>
<evidence type="ECO:0000259" key="10">
    <source>
        <dbReference type="Pfam" id="PF01909"/>
    </source>
</evidence>
<comment type="caution">
    <text evidence="11">The sequence shown here is derived from an EMBL/GenBank/DDBJ whole genome shotgun (WGS) entry which is preliminary data.</text>
</comment>
<dbReference type="EMBL" id="LWQS01000046">
    <property type="protein sequence ID" value="OAN46271.1"/>
    <property type="molecule type" value="Genomic_DNA"/>
</dbReference>
<dbReference type="PANTHER" id="PTHR33571:SF12">
    <property type="entry name" value="BSL3053 PROTEIN"/>
    <property type="match status" value="1"/>
</dbReference>
<keyword evidence="5" id="KW-0479">Metal-binding</keyword>
<sequence length="97" mass="10625">MLNAETILAKLKELQPIMATRYKAAAIGLFGSFARGEQTATSDIDLLVDFAESADLFDVIGLALYLEEIFQRPVDVVPKRALRAELQDAVLGEVVMV</sequence>
<keyword evidence="7" id="KW-0067">ATP-binding</keyword>
<comment type="similarity">
    <text evidence="9">Belongs to the MntA antitoxin family.</text>
</comment>
<dbReference type="RefSeq" id="WP_066786061.1">
    <property type="nucleotide sequence ID" value="NZ_LWQS01000046.1"/>
</dbReference>
<protein>
    <submittedName>
        <fullName evidence="11">Nucleotidyltransferase</fullName>
    </submittedName>
</protein>
<dbReference type="Gene3D" id="3.30.460.10">
    <property type="entry name" value="Beta Polymerase, domain 2"/>
    <property type="match status" value="1"/>
</dbReference>
<evidence type="ECO:0000256" key="4">
    <source>
        <dbReference type="ARBA" id="ARBA00022695"/>
    </source>
</evidence>
<evidence type="ECO:0000256" key="6">
    <source>
        <dbReference type="ARBA" id="ARBA00022741"/>
    </source>
</evidence>
<evidence type="ECO:0000256" key="5">
    <source>
        <dbReference type="ARBA" id="ARBA00022723"/>
    </source>
</evidence>
<evidence type="ECO:0000256" key="7">
    <source>
        <dbReference type="ARBA" id="ARBA00022840"/>
    </source>
</evidence>
<keyword evidence="6" id="KW-0547">Nucleotide-binding</keyword>
<dbReference type="Pfam" id="PF01909">
    <property type="entry name" value="NTP_transf_2"/>
    <property type="match status" value="1"/>
</dbReference>
<evidence type="ECO:0000256" key="9">
    <source>
        <dbReference type="ARBA" id="ARBA00038276"/>
    </source>
</evidence>
<dbReference type="InterPro" id="IPR002934">
    <property type="entry name" value="Polymerase_NTP_transf_dom"/>
</dbReference>
<dbReference type="OrthoDB" id="9809668at2"/>
<dbReference type="GO" id="GO:0046872">
    <property type="term" value="F:metal ion binding"/>
    <property type="evidence" value="ECO:0007669"/>
    <property type="project" value="UniProtKB-KW"/>
</dbReference>
<name>A0A178MBU3_9CHLR</name>
<comment type="cofactor">
    <cofactor evidence="1">
        <name>Mg(2+)</name>
        <dbReference type="ChEBI" id="CHEBI:18420"/>
    </cofactor>
</comment>
<keyword evidence="4" id="KW-0548">Nucleotidyltransferase</keyword>
<dbReference type="Proteomes" id="UP000078287">
    <property type="component" value="Unassembled WGS sequence"/>
</dbReference>
<evidence type="ECO:0000256" key="3">
    <source>
        <dbReference type="ARBA" id="ARBA00022679"/>
    </source>
</evidence>
<dbReference type="InterPro" id="IPR052038">
    <property type="entry name" value="Type-VII_TA_antitoxin"/>
</dbReference>
<dbReference type="InterPro" id="IPR043519">
    <property type="entry name" value="NT_sf"/>
</dbReference>
<dbReference type="GO" id="GO:0016779">
    <property type="term" value="F:nucleotidyltransferase activity"/>
    <property type="evidence" value="ECO:0007669"/>
    <property type="project" value="UniProtKB-KW"/>
</dbReference>
<keyword evidence="3 11" id="KW-0808">Transferase</keyword>
<dbReference type="PANTHER" id="PTHR33571">
    <property type="entry name" value="SSL8005 PROTEIN"/>
    <property type="match status" value="1"/>
</dbReference>
<accession>A0A178MBU3</accession>